<comment type="similarity">
    <text evidence="1">Belongs to the HAD-like hydrolase superfamily.</text>
</comment>
<dbReference type="GO" id="GO:0005737">
    <property type="term" value="C:cytoplasm"/>
    <property type="evidence" value="ECO:0007669"/>
    <property type="project" value="TreeGrafter"/>
</dbReference>
<dbReference type="InterPro" id="IPR023214">
    <property type="entry name" value="HAD_sf"/>
</dbReference>
<evidence type="ECO:0000313" key="9">
    <source>
        <dbReference type="RefSeq" id="XP_030745516.1"/>
    </source>
</evidence>
<name>A0A6J2X3E5_SITOR</name>
<evidence type="ECO:0000313" key="7">
    <source>
        <dbReference type="RefSeq" id="XP_030745514.1"/>
    </source>
</evidence>
<dbReference type="GO" id="GO:0016791">
    <property type="term" value="F:phosphatase activity"/>
    <property type="evidence" value="ECO:0007669"/>
    <property type="project" value="TreeGrafter"/>
</dbReference>
<dbReference type="SUPFAM" id="SSF56784">
    <property type="entry name" value="HAD-like"/>
    <property type="match status" value="1"/>
</dbReference>
<keyword evidence="5" id="KW-1185">Reference proteome</keyword>
<feature type="binding site" evidence="4">
    <location>
        <position position="31"/>
    </location>
    <ligand>
        <name>Mg(2+)</name>
        <dbReference type="ChEBI" id="CHEBI:18420"/>
    </ligand>
</feature>
<dbReference type="AlphaFoldDB" id="A0A6J2X3E5"/>
<keyword evidence="4" id="KW-0479">Metal-binding</keyword>
<accession>A0A6J2X3E5</accession>
<dbReference type="InterPro" id="IPR006357">
    <property type="entry name" value="HAD-SF_hydro_IIA"/>
</dbReference>
<dbReference type="GO" id="GO:0046872">
    <property type="term" value="F:metal ion binding"/>
    <property type="evidence" value="ECO:0007669"/>
    <property type="project" value="UniProtKB-KW"/>
</dbReference>
<feature type="binding site" evidence="3">
    <location>
        <position position="222"/>
    </location>
    <ligand>
        <name>substrate</name>
    </ligand>
</feature>
<dbReference type="PIRSF" id="PIRSF000915">
    <property type="entry name" value="PGP-type_phosphatase"/>
    <property type="match status" value="1"/>
</dbReference>
<dbReference type="RefSeq" id="XP_030745513.1">
    <property type="nucleotide sequence ID" value="XM_030889653.1"/>
</dbReference>
<reference evidence="6 7" key="1">
    <citation type="submission" date="2025-04" db="UniProtKB">
        <authorList>
            <consortium name="RefSeq"/>
        </authorList>
    </citation>
    <scope>IDENTIFICATION</scope>
    <source>
        <tissue evidence="6 7">Gonads</tissue>
    </source>
</reference>
<feature type="active site" description="Proton donor" evidence="2">
    <location>
        <position position="33"/>
    </location>
</feature>
<feature type="active site" description="Nucleophile" evidence="2">
    <location>
        <position position="31"/>
    </location>
</feature>
<dbReference type="PANTHER" id="PTHR19288">
    <property type="entry name" value="4-NITROPHENYLPHOSPHATASE-RELATED"/>
    <property type="match status" value="1"/>
</dbReference>
<dbReference type="Pfam" id="PF13344">
    <property type="entry name" value="Hydrolase_6"/>
    <property type="match status" value="1"/>
</dbReference>
<keyword evidence="4" id="KW-0460">Magnesium</keyword>
<comment type="cofactor">
    <cofactor evidence="4">
        <name>Mg(2+)</name>
        <dbReference type="ChEBI" id="CHEBI:18420"/>
    </cofactor>
    <text evidence="4">Divalent metal ions. Mg(2+) is the most effective.</text>
</comment>
<dbReference type="RefSeq" id="XP_030745515.1">
    <property type="nucleotide sequence ID" value="XM_030889655.1"/>
</dbReference>
<dbReference type="PANTHER" id="PTHR19288:SF4">
    <property type="entry name" value="RE04130P-RELATED"/>
    <property type="match status" value="1"/>
</dbReference>
<dbReference type="GeneID" id="115874505"/>
<feature type="binding site" evidence="4">
    <location>
        <position position="33"/>
    </location>
    <ligand>
        <name>Mg(2+)</name>
        <dbReference type="ChEBI" id="CHEBI:18420"/>
    </ligand>
</feature>
<evidence type="ECO:0000313" key="8">
    <source>
        <dbReference type="RefSeq" id="XP_030745515.1"/>
    </source>
</evidence>
<dbReference type="RefSeq" id="XP_030745514.1">
    <property type="nucleotide sequence ID" value="XM_030889654.1"/>
</dbReference>
<evidence type="ECO:0000256" key="1">
    <source>
        <dbReference type="PIRNR" id="PIRNR000915"/>
    </source>
</evidence>
<evidence type="ECO:0000256" key="2">
    <source>
        <dbReference type="PIRSR" id="PIRSR000915-1"/>
    </source>
</evidence>
<proteinExistence type="inferred from homology"/>
<evidence type="ECO:0000313" key="5">
    <source>
        <dbReference type="Proteomes" id="UP000504635"/>
    </source>
</evidence>
<dbReference type="RefSeq" id="XP_030745516.1">
    <property type="nucleotide sequence ID" value="XM_030889656.1"/>
</dbReference>
<keyword evidence="1" id="KW-0378">Hydrolase</keyword>
<dbReference type="Proteomes" id="UP000504635">
    <property type="component" value="Unplaced"/>
</dbReference>
<dbReference type="OrthoDB" id="413953at2759"/>
<dbReference type="Pfam" id="PF13242">
    <property type="entry name" value="Hydrolase_like"/>
    <property type="match status" value="1"/>
</dbReference>
<dbReference type="NCBIfam" id="TIGR01460">
    <property type="entry name" value="HAD-SF-IIA"/>
    <property type="match status" value="1"/>
</dbReference>
<feature type="binding site" evidence="4">
    <location>
        <position position="248"/>
    </location>
    <ligand>
        <name>Mg(2+)</name>
        <dbReference type="ChEBI" id="CHEBI:18420"/>
    </ligand>
</feature>
<dbReference type="KEGG" id="soy:115874505"/>
<evidence type="ECO:0000256" key="3">
    <source>
        <dbReference type="PIRSR" id="PIRSR000915-2"/>
    </source>
</evidence>
<sequence>MTDTKEVANLKDASVEEQGEFLKSFDTILCDIDGVIWSTLSSIDGAPDAIKSLRSIGKQVFFVTNNTTIPLEFLVKRLQEFEMKQNEVLRPDLAIIWYLKSINFDKEVYIVGVKALKDTIKKSGFKVHEDEGDQVEETIAGVIKAINKLNPKVGAVIMDADLNVSFVKLQRCVEYIKKNNAIFLVGGWDPVLPFADTFLIGPKYFIQAVEDLSGKKPLTLAKPHDVFHDFVEESIKDLHPERVLFIGDSVLTDMTYAQKFGHKKLLPLTGCTSKEEVTNWKFEENLKPDYYVDSLRDVHIIIQELKKKNVL</sequence>
<organism evidence="5 8">
    <name type="scientific">Sitophilus oryzae</name>
    <name type="common">Rice weevil</name>
    <name type="synonym">Curculio oryzae</name>
    <dbReference type="NCBI Taxonomy" id="7048"/>
    <lineage>
        <taxon>Eukaryota</taxon>
        <taxon>Metazoa</taxon>
        <taxon>Ecdysozoa</taxon>
        <taxon>Arthropoda</taxon>
        <taxon>Hexapoda</taxon>
        <taxon>Insecta</taxon>
        <taxon>Pterygota</taxon>
        <taxon>Neoptera</taxon>
        <taxon>Endopterygota</taxon>
        <taxon>Coleoptera</taxon>
        <taxon>Polyphaga</taxon>
        <taxon>Cucujiformia</taxon>
        <taxon>Curculionidae</taxon>
        <taxon>Dryophthorinae</taxon>
        <taxon>Sitophilus</taxon>
    </lineage>
</organism>
<gene>
    <name evidence="6 7 8 9" type="primary">LOC115874505</name>
</gene>
<dbReference type="InterPro" id="IPR036412">
    <property type="entry name" value="HAD-like_sf"/>
</dbReference>
<evidence type="ECO:0000313" key="6">
    <source>
        <dbReference type="RefSeq" id="XP_030745513.1"/>
    </source>
</evidence>
<evidence type="ECO:0000256" key="4">
    <source>
        <dbReference type="PIRSR" id="PIRSR000915-3"/>
    </source>
</evidence>
<dbReference type="Gene3D" id="3.40.50.1000">
    <property type="entry name" value="HAD superfamily/HAD-like"/>
    <property type="match status" value="2"/>
</dbReference>
<protein>
    <submittedName>
        <fullName evidence="6 7">4-nitrophenylphosphatase-like</fullName>
    </submittedName>
</protein>